<evidence type="ECO:0000259" key="14">
    <source>
        <dbReference type="PROSITE" id="PS51186"/>
    </source>
</evidence>
<dbReference type="EMBL" id="QOIP01000009">
    <property type="protein sequence ID" value="RLU18473.1"/>
    <property type="molecule type" value="Genomic_DNA"/>
</dbReference>
<dbReference type="PANTHER" id="PTHR46150">
    <property type="entry name" value="RHO GTPASE-ACTIVATING PROTEIN 100F"/>
    <property type="match status" value="1"/>
</dbReference>
<evidence type="ECO:0000259" key="12">
    <source>
        <dbReference type="PROSITE" id="PS50106"/>
    </source>
</evidence>
<feature type="domain" description="C2" evidence="11">
    <location>
        <begin position="718"/>
        <end position="856"/>
    </location>
</feature>
<dbReference type="PANTHER" id="PTHR46150:SF3">
    <property type="entry name" value="RHO GTPASE-ACTIVATING PROTEIN 100F"/>
    <property type="match status" value="1"/>
</dbReference>
<dbReference type="GO" id="GO:0030030">
    <property type="term" value="P:cell projection organization"/>
    <property type="evidence" value="ECO:0007669"/>
    <property type="project" value="TreeGrafter"/>
</dbReference>
<dbReference type="InterPro" id="IPR057459">
    <property type="entry name" value="SYDE1/2_C2"/>
</dbReference>
<dbReference type="Gene3D" id="3.40.50.1820">
    <property type="entry name" value="alpha/beta hydrolase"/>
    <property type="match status" value="1"/>
</dbReference>
<dbReference type="InterPro" id="IPR036034">
    <property type="entry name" value="PDZ_sf"/>
</dbReference>
<sequence length="1810" mass="200563">MVATIKEGRGEVTDISASPGRQAPANQLRPKEPPPMVIQGDFRKVSGISTEIFKQIETVENDHDASTAAALEAVERRGEMVVRVIEPRQMGRQASEAAKKFIAMQDPKHPIHFVEIIKRPGQTLGLYIREGNGVDRNDGVFISRIALETAVYNSGCLKVGDEILAVNLVDVTHMSLDDVVIIMSIPRRLVLATRHGPHQLISHSRQTEHKAPPVVVIKRELNEDETDHTTSNHVRDGSSRRRGDGREMLPSRSRLGLTGLGSSQDLGSSNGDLYYNSRPEGHWSYQPPPPPVITHQPKPSSTQHFQPYERGYPKTLESLAEKVHPFYTGPMMPSSNGGRRMSTGGGMQSVGGRLSGQTTQSTHYGYGQHTGSGRIMPRSGSDQHLPRVDYTSITTPARHTLLRSSLKSGTSALRYNTRYGQTDVTSAAQRQAQFGTLTRRHRPSLDYASDTEATCSSSPKSAYYYYRHNMNNPPQSLRSNSLPRSGRTLPQQPGGLRSGLSTVASGLIDQEDSDGALSAPELPSIRRDRGRIPSSPSVFTSDEYRAWMSRTPSTSALYEQIRATTSRPPRYTYSAENIHAAVNQGDYGSYGAYRPLSSTLDRLSTRSASAQQVNLANLRASTAISSTCHRGTTNPRPASVASSARSSLATQKPSLTSSASQRASSVRRIRNLLDLESTRSIPTPTPTRTQGQILLDINPAEFLKYKIEKPPTVGTPSSTSSLLSSLGETTGGDLASGVSGLLSVHLLAGRGLRSTTTSSAATTPSTPSGQPNLASCGLRDLYCVLECDRVHKARTVVRTGDLMFDWDETFELDLVGNRQLDLLVYSWDPQYRHKLCYKGSVHLASLLKESPEHQLAVKVEPRGTIYLKLRYTDAQQTFRRRGLPVISLATRVAPLFGVDLDTVVSRETKTGGVPGGVSTALAMGMSNVPIIVWRCVEEVERRGLDIIGLYRLCGSATKKRILREAFERNARSVNLSPDNVPDINVITGVLKDYLRELPEPLFTKCLYQMMIDALAVCLPDDPQGNAKLMFSILDCLPKVNRCTLIYLLDHLAMVVSQCNKMSPASLAVCFGPVLMLHSEEGGPPMDFQQPIAVLKYLLEIWPVKSDLVGCFADPPSHLSIKRPPEHPSEIQTKFFFYTRVDRRNPEPLQYGDNLWSIEHSRFNASKLLKVLIHGYKGSGSDAGVVLGANLLLDIEDANVIIVDWTRGAGGNYGTAVANSELVGRQLALILLDVINLGIDPVDIHVIGFSLGAHVAGCASEVLKRKNLLLGRITGLDPASPFFRHHLFREKSRKLDATDAHLVDVIHTDGSQDFADGFGLLKPIGHIDFFPNGGREQPGCTDVKNSVVVSHLKEELLDRNIACSHLRAWQLFVESIRTQKGKCKFIGWPCPQGGISYAKGMCFPMESTEWNQEMGYAANRGPLGIYYLATRAETPFCGQPLRASVMTSEDMLKTSGILLFKVFLGNSTTLFRIQCTLPKLRNEWMVFYNIAAAEFDALLGNTKAITGIVSYKRIGNDTEEDATQEPDTDMILFNKLTLEDRKGHRWEYCRTNTAINAQEPGDEIRCKQLIKDGVMCSRSATFRGILLKEIVFMLMIMSFAISFIFFGMSVTNCFLVIPVVGFLVYVVTYLSFAIKLAEINEEIANISRVYMSNMFSCFWVAEAYEPYLMTKHPKEITYIVTTEEKFNQMTKFDQNTNVAQLTKKIVGTVSLSKHQKLNGSAWIKRLYVHEQYRRKGIATCLLNVAVEFAVKNRYRYAEIVASEYTEGGKELCRKNDFQLKQRYHKHVLGPFVTIIMSIYTFPIFGRVKCTP</sequence>
<feature type="transmembrane region" description="Helical" evidence="10">
    <location>
        <begin position="1612"/>
        <end position="1633"/>
    </location>
</feature>
<evidence type="ECO:0000256" key="6">
    <source>
        <dbReference type="ARBA" id="ARBA00022525"/>
    </source>
</evidence>
<dbReference type="SUPFAM" id="SSF53474">
    <property type="entry name" value="alpha/beta-Hydrolases"/>
    <property type="match status" value="1"/>
</dbReference>
<dbReference type="InterPro" id="IPR029058">
    <property type="entry name" value="AB_hydrolase_fold"/>
</dbReference>
<evidence type="ECO:0000256" key="9">
    <source>
        <dbReference type="SAM" id="MobiDB-lite"/>
    </source>
</evidence>
<name>A0A3L8DE98_OOCBI</name>
<dbReference type="GO" id="GO:0016747">
    <property type="term" value="F:acyltransferase activity, transferring groups other than amino-acyl groups"/>
    <property type="evidence" value="ECO:0007669"/>
    <property type="project" value="InterPro"/>
</dbReference>
<keyword evidence="6" id="KW-0964">Secreted</keyword>
<dbReference type="Pfam" id="PF00151">
    <property type="entry name" value="Lipase"/>
    <property type="match status" value="1"/>
</dbReference>
<evidence type="ECO:0000256" key="10">
    <source>
        <dbReference type="SAM" id="Phobius"/>
    </source>
</evidence>
<dbReference type="InterPro" id="IPR008936">
    <property type="entry name" value="Rho_GTPase_activation_prot"/>
</dbReference>
<feature type="compositionally biased region" description="Polar residues" evidence="9">
    <location>
        <begin position="469"/>
        <end position="491"/>
    </location>
</feature>
<keyword evidence="7" id="KW-0378">Hydrolase</keyword>
<dbReference type="GO" id="GO:0008970">
    <property type="term" value="F:phospholipase A1 activity"/>
    <property type="evidence" value="ECO:0007669"/>
    <property type="project" value="UniProtKB-EC"/>
</dbReference>
<dbReference type="Gene3D" id="2.60.40.150">
    <property type="entry name" value="C2 domain"/>
    <property type="match status" value="1"/>
</dbReference>
<feature type="compositionally biased region" description="Polar residues" evidence="9">
    <location>
        <begin position="451"/>
        <end position="460"/>
    </location>
</feature>
<dbReference type="PROSITE" id="PS50004">
    <property type="entry name" value="C2"/>
    <property type="match status" value="1"/>
</dbReference>
<dbReference type="OrthoDB" id="270009at2759"/>
<evidence type="ECO:0000256" key="4">
    <source>
        <dbReference type="ARBA" id="ARBA00013179"/>
    </source>
</evidence>
<dbReference type="SUPFAM" id="SSF55729">
    <property type="entry name" value="Acyl-CoA N-acyltransferases (Nat)"/>
    <property type="match status" value="1"/>
</dbReference>
<dbReference type="Pfam" id="PF00620">
    <property type="entry name" value="RhoGAP"/>
    <property type="match status" value="1"/>
</dbReference>
<dbReference type="Pfam" id="PF25336">
    <property type="entry name" value="C2_SYDE"/>
    <property type="match status" value="1"/>
</dbReference>
<evidence type="ECO:0000256" key="1">
    <source>
        <dbReference type="ARBA" id="ARBA00000111"/>
    </source>
</evidence>
<dbReference type="GO" id="GO:0006629">
    <property type="term" value="P:lipid metabolic process"/>
    <property type="evidence" value="ECO:0007669"/>
    <property type="project" value="InterPro"/>
</dbReference>
<dbReference type="InterPro" id="IPR001478">
    <property type="entry name" value="PDZ"/>
</dbReference>
<evidence type="ECO:0000259" key="11">
    <source>
        <dbReference type="PROSITE" id="PS50004"/>
    </source>
</evidence>
<keyword evidence="8" id="KW-1015">Disulfide bond</keyword>
<dbReference type="GO" id="GO:0005096">
    <property type="term" value="F:GTPase activator activity"/>
    <property type="evidence" value="ECO:0007669"/>
    <property type="project" value="UniProtKB-KW"/>
</dbReference>
<dbReference type="EC" id="3.1.1.32" evidence="4"/>
<feature type="region of interest" description="Disordered" evidence="9">
    <location>
        <begin position="1"/>
        <end position="35"/>
    </location>
</feature>
<feature type="compositionally biased region" description="Polar residues" evidence="9">
    <location>
        <begin position="260"/>
        <end position="271"/>
    </location>
</feature>
<dbReference type="GO" id="GO:0007165">
    <property type="term" value="P:signal transduction"/>
    <property type="evidence" value="ECO:0007669"/>
    <property type="project" value="InterPro"/>
</dbReference>
<feature type="domain" description="N-acetyltransferase" evidence="14">
    <location>
        <begin position="1640"/>
        <end position="1800"/>
    </location>
</feature>
<dbReference type="Pfam" id="PF00583">
    <property type="entry name" value="Acetyltransf_1"/>
    <property type="match status" value="1"/>
</dbReference>
<comment type="catalytic activity">
    <reaction evidence="1">
        <text>a 1,2-diacyl-sn-glycero-3-phosphocholine + H2O = a 2-acyl-sn-glycero-3-phosphocholine + a fatty acid + H(+)</text>
        <dbReference type="Rhea" id="RHEA:18689"/>
        <dbReference type="ChEBI" id="CHEBI:15377"/>
        <dbReference type="ChEBI" id="CHEBI:15378"/>
        <dbReference type="ChEBI" id="CHEBI:28868"/>
        <dbReference type="ChEBI" id="CHEBI:57643"/>
        <dbReference type="ChEBI" id="CHEBI:57875"/>
        <dbReference type="EC" id="3.1.1.32"/>
    </reaction>
</comment>
<dbReference type="GO" id="GO:0046578">
    <property type="term" value="P:regulation of Ras protein signal transduction"/>
    <property type="evidence" value="ECO:0007669"/>
    <property type="project" value="TreeGrafter"/>
</dbReference>
<evidence type="ECO:0000259" key="13">
    <source>
        <dbReference type="PROSITE" id="PS50238"/>
    </source>
</evidence>
<keyword evidence="10" id="KW-1133">Transmembrane helix</keyword>
<dbReference type="InterPro" id="IPR013818">
    <property type="entry name" value="Lipase"/>
</dbReference>
<accession>A0A3L8DE98</accession>
<dbReference type="GO" id="GO:0097060">
    <property type="term" value="C:synaptic membrane"/>
    <property type="evidence" value="ECO:0007669"/>
    <property type="project" value="TreeGrafter"/>
</dbReference>
<feature type="compositionally biased region" description="Polar residues" evidence="9">
    <location>
        <begin position="626"/>
        <end position="636"/>
    </location>
</feature>
<comment type="caution">
    <text evidence="15">The sequence shown here is derived from an EMBL/GenBank/DDBJ whole genome shotgun (WGS) entry which is preliminary data.</text>
</comment>
<dbReference type="CDD" id="cd00030">
    <property type="entry name" value="C2"/>
    <property type="match status" value="1"/>
</dbReference>
<reference evidence="15" key="2">
    <citation type="submission" date="2018-07" db="EMBL/GenBank/DDBJ databases">
        <authorList>
            <person name="Mckenzie S.K."/>
            <person name="Kronauer D.J.C."/>
        </authorList>
    </citation>
    <scope>NUCLEOTIDE SEQUENCE</scope>
    <source>
        <strain evidence="15">Clonal line C1</strain>
    </source>
</reference>
<feature type="domain" description="Rho-GAP" evidence="13">
    <location>
        <begin position="898"/>
        <end position="1105"/>
    </location>
</feature>
<evidence type="ECO:0000313" key="15">
    <source>
        <dbReference type="EMBL" id="RLU18473.1"/>
    </source>
</evidence>
<dbReference type="InterPro" id="IPR000198">
    <property type="entry name" value="RhoGAP_dom"/>
</dbReference>
<dbReference type="InterPro" id="IPR035892">
    <property type="entry name" value="C2_domain_sf"/>
</dbReference>
<dbReference type="PROSITE" id="PS51186">
    <property type="entry name" value="GNAT"/>
    <property type="match status" value="1"/>
</dbReference>
<reference evidence="15" key="1">
    <citation type="journal article" date="2018" name="Genome Res.">
        <title>The genomic architecture and molecular evolution of ant odorant receptors.</title>
        <authorList>
            <person name="McKenzie S.K."/>
            <person name="Kronauer D.J.C."/>
        </authorList>
    </citation>
    <scope>NUCLEOTIDE SEQUENCE [LARGE SCALE GENOMIC DNA]</scope>
    <source>
        <strain evidence="15">Clonal line C1</strain>
    </source>
</reference>
<dbReference type="InterPro" id="IPR000734">
    <property type="entry name" value="TAG_lipase"/>
</dbReference>
<dbReference type="Proteomes" id="UP000279307">
    <property type="component" value="Chromosome 9"/>
</dbReference>
<dbReference type="SUPFAM" id="SSF49562">
    <property type="entry name" value="C2 domain (Calcium/lipid-binding domain, CaLB)"/>
    <property type="match status" value="1"/>
</dbReference>
<feature type="region of interest" description="Disordered" evidence="9">
    <location>
        <begin position="626"/>
        <end position="663"/>
    </location>
</feature>
<dbReference type="PROSITE" id="PS50106">
    <property type="entry name" value="PDZ"/>
    <property type="match status" value="1"/>
</dbReference>
<gene>
    <name evidence="15" type="ORF">DMN91_008830</name>
</gene>
<evidence type="ECO:0000256" key="7">
    <source>
        <dbReference type="ARBA" id="ARBA00022801"/>
    </source>
</evidence>
<keyword evidence="10" id="KW-0812">Transmembrane</keyword>
<feature type="region of interest" description="Disordered" evidence="9">
    <location>
        <begin position="437"/>
        <end position="538"/>
    </location>
</feature>
<dbReference type="SUPFAM" id="SSF50156">
    <property type="entry name" value="PDZ domain-like"/>
    <property type="match status" value="1"/>
</dbReference>
<dbReference type="Gene3D" id="2.30.42.10">
    <property type="match status" value="1"/>
</dbReference>
<dbReference type="SMART" id="SM00228">
    <property type="entry name" value="PDZ"/>
    <property type="match status" value="1"/>
</dbReference>
<evidence type="ECO:0000256" key="5">
    <source>
        <dbReference type="ARBA" id="ARBA00022468"/>
    </source>
</evidence>
<dbReference type="SMART" id="SM00324">
    <property type="entry name" value="RhoGAP"/>
    <property type="match status" value="1"/>
</dbReference>
<feature type="compositionally biased region" description="Basic and acidic residues" evidence="9">
    <location>
        <begin position="1"/>
        <end position="12"/>
    </location>
</feature>
<dbReference type="InterPro" id="IPR016181">
    <property type="entry name" value="Acyl_CoA_acyltransferase"/>
</dbReference>
<dbReference type="Gene3D" id="3.40.630.30">
    <property type="match status" value="1"/>
</dbReference>
<dbReference type="InterPro" id="IPR033906">
    <property type="entry name" value="Lipase_N"/>
</dbReference>
<feature type="region of interest" description="Disordered" evidence="9">
    <location>
        <begin position="220"/>
        <end position="284"/>
    </location>
</feature>
<feature type="transmembrane region" description="Helical" evidence="10">
    <location>
        <begin position="1786"/>
        <end position="1804"/>
    </location>
</feature>
<protein>
    <recommendedName>
        <fullName evidence="4">phospholipase A1</fullName>
        <ecNumber evidence="4">3.1.1.32</ecNumber>
    </recommendedName>
</protein>
<dbReference type="Pfam" id="PF00595">
    <property type="entry name" value="PDZ"/>
    <property type="match status" value="1"/>
</dbReference>
<evidence type="ECO:0000256" key="2">
    <source>
        <dbReference type="ARBA" id="ARBA00004613"/>
    </source>
</evidence>
<feature type="compositionally biased region" description="Basic and acidic residues" evidence="9">
    <location>
        <begin position="220"/>
        <end position="249"/>
    </location>
</feature>
<organism evidence="15">
    <name type="scientific">Ooceraea biroi</name>
    <name type="common">Clonal raider ant</name>
    <name type="synonym">Cerapachys biroi</name>
    <dbReference type="NCBI Taxonomy" id="2015173"/>
    <lineage>
        <taxon>Eukaryota</taxon>
        <taxon>Metazoa</taxon>
        <taxon>Ecdysozoa</taxon>
        <taxon>Arthropoda</taxon>
        <taxon>Hexapoda</taxon>
        <taxon>Insecta</taxon>
        <taxon>Pterygota</taxon>
        <taxon>Neoptera</taxon>
        <taxon>Endopterygota</taxon>
        <taxon>Hymenoptera</taxon>
        <taxon>Apocrita</taxon>
        <taxon>Aculeata</taxon>
        <taxon>Formicoidea</taxon>
        <taxon>Formicidae</taxon>
        <taxon>Dorylinae</taxon>
        <taxon>Ooceraea</taxon>
    </lineage>
</organism>
<evidence type="ECO:0000256" key="8">
    <source>
        <dbReference type="ARBA" id="ARBA00023157"/>
    </source>
</evidence>
<feature type="compositionally biased region" description="Low complexity" evidence="9">
    <location>
        <begin position="638"/>
        <end position="663"/>
    </location>
</feature>
<dbReference type="PRINTS" id="PR00821">
    <property type="entry name" value="TAGLIPASE"/>
</dbReference>
<dbReference type="InterPro" id="IPR000008">
    <property type="entry name" value="C2_dom"/>
</dbReference>
<dbReference type="InterPro" id="IPR052118">
    <property type="entry name" value="Rho-GAP_regulator"/>
</dbReference>
<dbReference type="InterPro" id="IPR000182">
    <property type="entry name" value="GNAT_dom"/>
</dbReference>
<dbReference type="PROSITE" id="PS50238">
    <property type="entry name" value="RHOGAP"/>
    <property type="match status" value="1"/>
</dbReference>
<dbReference type="GO" id="GO:0005576">
    <property type="term" value="C:extracellular region"/>
    <property type="evidence" value="ECO:0007669"/>
    <property type="project" value="UniProtKB-SubCell"/>
</dbReference>
<dbReference type="SMART" id="SM00239">
    <property type="entry name" value="C2"/>
    <property type="match status" value="1"/>
</dbReference>
<dbReference type="CDD" id="cd04301">
    <property type="entry name" value="NAT_SF"/>
    <property type="match status" value="1"/>
</dbReference>
<keyword evidence="5" id="KW-0343">GTPase activation</keyword>
<dbReference type="FunFam" id="1.10.555.10:FF:000031">
    <property type="entry name" value="rho GTPase-activating protein 100F isoform X6"/>
    <property type="match status" value="1"/>
</dbReference>
<comment type="subcellular location">
    <subcellularLocation>
        <location evidence="2">Secreted</location>
    </subcellularLocation>
</comment>
<dbReference type="SUPFAM" id="SSF48350">
    <property type="entry name" value="GTPase activation domain, GAP"/>
    <property type="match status" value="1"/>
</dbReference>
<feature type="domain" description="PDZ" evidence="12">
    <location>
        <begin position="113"/>
        <end position="183"/>
    </location>
</feature>
<dbReference type="GO" id="GO:0016477">
    <property type="term" value="P:cell migration"/>
    <property type="evidence" value="ECO:0007669"/>
    <property type="project" value="TreeGrafter"/>
</dbReference>
<dbReference type="Gene3D" id="1.10.555.10">
    <property type="entry name" value="Rho GTPase activation protein"/>
    <property type="match status" value="1"/>
</dbReference>
<dbReference type="CDD" id="cd06718">
    <property type="entry name" value="PDZ_Par6-like"/>
    <property type="match status" value="1"/>
</dbReference>
<evidence type="ECO:0000256" key="3">
    <source>
        <dbReference type="ARBA" id="ARBA00010701"/>
    </source>
</evidence>
<proteinExistence type="inferred from homology"/>
<feature type="transmembrane region" description="Helical" evidence="10">
    <location>
        <begin position="1584"/>
        <end position="1605"/>
    </location>
</feature>
<comment type="similarity">
    <text evidence="3">Belongs to the AB hydrolase superfamily. Lipase family.</text>
</comment>
<dbReference type="CDD" id="cd00707">
    <property type="entry name" value="Pancreat_lipase_like"/>
    <property type="match status" value="1"/>
</dbReference>
<keyword evidence="10" id="KW-0472">Membrane</keyword>